<dbReference type="EMBL" id="UOEY01000013">
    <property type="protein sequence ID" value="VAW35403.1"/>
    <property type="molecule type" value="Genomic_DNA"/>
</dbReference>
<evidence type="ECO:0000256" key="2">
    <source>
        <dbReference type="ARBA" id="ARBA00022840"/>
    </source>
</evidence>
<dbReference type="GO" id="GO:0006355">
    <property type="term" value="P:regulation of DNA-templated transcription"/>
    <property type="evidence" value="ECO:0007669"/>
    <property type="project" value="InterPro"/>
</dbReference>
<protein>
    <submittedName>
        <fullName evidence="8">Sensory box protein/sigma-54 dependent DNA-binding response regulator</fullName>
    </submittedName>
</protein>
<dbReference type="Gene3D" id="1.10.10.60">
    <property type="entry name" value="Homeodomain-like"/>
    <property type="match status" value="1"/>
</dbReference>
<dbReference type="InterPro" id="IPR009057">
    <property type="entry name" value="Homeodomain-like_sf"/>
</dbReference>
<dbReference type="SUPFAM" id="SSF46689">
    <property type="entry name" value="Homeodomain-like"/>
    <property type="match status" value="1"/>
</dbReference>
<dbReference type="NCBIfam" id="TIGR00229">
    <property type="entry name" value="sensory_box"/>
    <property type="match status" value="1"/>
</dbReference>
<keyword evidence="4 8" id="KW-0238">DNA-binding</keyword>
<dbReference type="SUPFAM" id="SSF52172">
    <property type="entry name" value="CheY-like"/>
    <property type="match status" value="1"/>
</dbReference>
<dbReference type="PANTHER" id="PTHR32071">
    <property type="entry name" value="TRANSCRIPTIONAL REGULATORY PROTEIN"/>
    <property type="match status" value="1"/>
</dbReference>
<dbReference type="PROSITE" id="PS00688">
    <property type="entry name" value="SIGMA54_INTERACT_3"/>
    <property type="match status" value="1"/>
</dbReference>
<keyword evidence="3" id="KW-0805">Transcription regulation</keyword>
<organism evidence="8">
    <name type="scientific">hydrothermal vent metagenome</name>
    <dbReference type="NCBI Taxonomy" id="652676"/>
    <lineage>
        <taxon>unclassified sequences</taxon>
        <taxon>metagenomes</taxon>
        <taxon>ecological metagenomes</taxon>
    </lineage>
</organism>
<dbReference type="GO" id="GO:0043565">
    <property type="term" value="F:sequence-specific DNA binding"/>
    <property type="evidence" value="ECO:0007669"/>
    <property type="project" value="InterPro"/>
</dbReference>
<dbReference type="PANTHER" id="PTHR32071:SF113">
    <property type="entry name" value="ALGINATE BIOSYNTHESIS TRANSCRIPTIONAL REGULATORY PROTEIN ALGB"/>
    <property type="match status" value="1"/>
</dbReference>
<dbReference type="Pfam" id="PF08448">
    <property type="entry name" value="PAS_4"/>
    <property type="match status" value="1"/>
</dbReference>
<evidence type="ECO:0000256" key="5">
    <source>
        <dbReference type="ARBA" id="ARBA00023163"/>
    </source>
</evidence>
<dbReference type="PROSITE" id="PS00676">
    <property type="entry name" value="SIGMA54_INTERACT_2"/>
    <property type="match status" value="1"/>
</dbReference>
<proteinExistence type="predicted"/>
<dbReference type="Gene3D" id="3.40.50.300">
    <property type="entry name" value="P-loop containing nucleotide triphosphate hydrolases"/>
    <property type="match status" value="1"/>
</dbReference>
<dbReference type="InterPro" id="IPR027417">
    <property type="entry name" value="P-loop_NTPase"/>
</dbReference>
<evidence type="ECO:0000259" key="6">
    <source>
        <dbReference type="PROSITE" id="PS50045"/>
    </source>
</evidence>
<gene>
    <name evidence="8" type="ORF">MNBD_DELTA04-572</name>
</gene>
<dbReference type="GO" id="GO:0000160">
    <property type="term" value="P:phosphorelay signal transduction system"/>
    <property type="evidence" value="ECO:0007669"/>
    <property type="project" value="InterPro"/>
</dbReference>
<accession>A0A3B0V4U5</accession>
<dbReference type="PRINTS" id="PR01590">
    <property type="entry name" value="HTHFIS"/>
</dbReference>
<sequence>MANVNKMPILIVDDDEGIRITFERFLVREGYGPIVTASNVAGALAAVREHVFDLVIFDFTLEGERGIPLLKQLREAGVDCPVVVITGFLDVDSASEIVRMGAFDYVPKPVNKQTLLRFTAQALRHRSLQNEKKRLVSENEQYRRYLEAVFRSVQDAIITVDADMNIIQFNKKAREWMLGPDRESQPPRMISDLHGELGDACREDALQVVNSRSEVNEHRIEFQSMNEGKRVVSLNAAPVLDDSKAFKGVVLVAHDITTNGVKRTRDRNGFHGYTDNSPAMQEVYSLIENVGKVDTTVLITGESGTGKELAAEALHAESPRRNMPLVKVDCASISEELLESELFGHKKGAFTGADRDRTGRILKADGGTLFLDEIGDISPRMQLRLLRFLQEQTFYPVGQDKPVQVDVRLITATNADLKDKLKKGLFREDLYYRLRVVEVNLPPLRARREGLPVLINHFFTRFREKLGRDISAISDQAMAALTQYSWPGNVRELEHTIERACVLCTGSTLSLECLPDEITKPDIQRPLLSADEQNNFVEQHQPANESFPASRRIELRSSPSLTRDDIVDALRLAGGNKVKAAHLLGIHRSTLYRKISRLRIVVDAT</sequence>
<dbReference type="Pfam" id="PF25601">
    <property type="entry name" value="AAA_lid_14"/>
    <property type="match status" value="1"/>
</dbReference>
<dbReference type="Pfam" id="PF02954">
    <property type="entry name" value="HTH_8"/>
    <property type="match status" value="1"/>
</dbReference>
<name>A0A3B0V4U5_9ZZZZ</name>
<dbReference type="SMART" id="SM00448">
    <property type="entry name" value="REC"/>
    <property type="match status" value="1"/>
</dbReference>
<dbReference type="InterPro" id="IPR001789">
    <property type="entry name" value="Sig_transdc_resp-reg_receiver"/>
</dbReference>
<dbReference type="Pfam" id="PF00158">
    <property type="entry name" value="Sigma54_activat"/>
    <property type="match status" value="1"/>
</dbReference>
<dbReference type="CDD" id="cd00130">
    <property type="entry name" value="PAS"/>
    <property type="match status" value="1"/>
</dbReference>
<keyword evidence="2" id="KW-0067">ATP-binding</keyword>
<dbReference type="FunFam" id="3.40.50.300:FF:000006">
    <property type="entry name" value="DNA-binding transcriptional regulator NtrC"/>
    <property type="match status" value="1"/>
</dbReference>
<dbReference type="GO" id="GO:0005524">
    <property type="term" value="F:ATP binding"/>
    <property type="evidence" value="ECO:0007669"/>
    <property type="project" value="UniProtKB-KW"/>
</dbReference>
<feature type="domain" description="Sigma-54 factor interaction" evidence="6">
    <location>
        <begin position="273"/>
        <end position="502"/>
    </location>
</feature>
<dbReference type="Gene3D" id="3.40.50.2300">
    <property type="match status" value="1"/>
</dbReference>
<dbReference type="SMART" id="SM00382">
    <property type="entry name" value="AAA"/>
    <property type="match status" value="1"/>
</dbReference>
<evidence type="ECO:0000256" key="1">
    <source>
        <dbReference type="ARBA" id="ARBA00022741"/>
    </source>
</evidence>
<evidence type="ECO:0000256" key="3">
    <source>
        <dbReference type="ARBA" id="ARBA00023015"/>
    </source>
</evidence>
<evidence type="ECO:0000256" key="4">
    <source>
        <dbReference type="ARBA" id="ARBA00023125"/>
    </source>
</evidence>
<dbReference type="InterPro" id="IPR013656">
    <property type="entry name" value="PAS_4"/>
</dbReference>
<keyword evidence="1" id="KW-0547">Nucleotide-binding</keyword>
<evidence type="ECO:0000313" key="8">
    <source>
        <dbReference type="EMBL" id="VAW35403.1"/>
    </source>
</evidence>
<dbReference type="Pfam" id="PF00072">
    <property type="entry name" value="Response_reg"/>
    <property type="match status" value="1"/>
</dbReference>
<dbReference type="PROSITE" id="PS50110">
    <property type="entry name" value="RESPONSE_REGULATORY"/>
    <property type="match status" value="1"/>
</dbReference>
<dbReference type="PROSITE" id="PS50045">
    <property type="entry name" value="SIGMA54_INTERACT_4"/>
    <property type="match status" value="1"/>
</dbReference>
<dbReference type="AlphaFoldDB" id="A0A3B0V4U5"/>
<dbReference type="SUPFAM" id="SSF52540">
    <property type="entry name" value="P-loop containing nucleoside triphosphate hydrolases"/>
    <property type="match status" value="1"/>
</dbReference>
<dbReference type="InterPro" id="IPR000014">
    <property type="entry name" value="PAS"/>
</dbReference>
<dbReference type="InterPro" id="IPR011006">
    <property type="entry name" value="CheY-like_superfamily"/>
</dbReference>
<dbReference type="InterPro" id="IPR002078">
    <property type="entry name" value="Sigma_54_int"/>
</dbReference>
<dbReference type="CDD" id="cd00009">
    <property type="entry name" value="AAA"/>
    <property type="match status" value="1"/>
</dbReference>
<dbReference type="InterPro" id="IPR025943">
    <property type="entry name" value="Sigma_54_int_dom_ATP-bd_2"/>
</dbReference>
<feature type="domain" description="Response regulatory" evidence="7">
    <location>
        <begin position="8"/>
        <end position="123"/>
    </location>
</feature>
<dbReference type="InterPro" id="IPR025944">
    <property type="entry name" value="Sigma_54_int_dom_CS"/>
</dbReference>
<dbReference type="Gene3D" id="3.30.450.20">
    <property type="entry name" value="PAS domain"/>
    <property type="match status" value="1"/>
</dbReference>
<dbReference type="InterPro" id="IPR058031">
    <property type="entry name" value="AAA_lid_NorR"/>
</dbReference>
<dbReference type="InterPro" id="IPR035965">
    <property type="entry name" value="PAS-like_dom_sf"/>
</dbReference>
<keyword evidence="5" id="KW-0804">Transcription</keyword>
<dbReference type="InterPro" id="IPR002197">
    <property type="entry name" value="HTH_Fis"/>
</dbReference>
<dbReference type="Gene3D" id="1.10.8.60">
    <property type="match status" value="1"/>
</dbReference>
<dbReference type="InterPro" id="IPR003593">
    <property type="entry name" value="AAA+_ATPase"/>
</dbReference>
<reference evidence="8" key="1">
    <citation type="submission" date="2018-06" db="EMBL/GenBank/DDBJ databases">
        <authorList>
            <person name="Zhirakovskaya E."/>
        </authorList>
    </citation>
    <scope>NUCLEOTIDE SEQUENCE</scope>
</reference>
<dbReference type="SUPFAM" id="SSF55785">
    <property type="entry name" value="PYP-like sensor domain (PAS domain)"/>
    <property type="match status" value="1"/>
</dbReference>
<evidence type="ECO:0000259" key="7">
    <source>
        <dbReference type="PROSITE" id="PS50110"/>
    </source>
</evidence>